<feature type="non-terminal residue" evidence="1">
    <location>
        <position position="1"/>
    </location>
</feature>
<protein>
    <submittedName>
        <fullName evidence="1">Uncharacterized protein</fullName>
    </submittedName>
</protein>
<organism evidence="1 2">
    <name type="scientific">Rhizopus stolonifer</name>
    <name type="common">Rhizopus nigricans</name>
    <dbReference type="NCBI Taxonomy" id="4846"/>
    <lineage>
        <taxon>Eukaryota</taxon>
        <taxon>Fungi</taxon>
        <taxon>Fungi incertae sedis</taxon>
        <taxon>Mucoromycota</taxon>
        <taxon>Mucoromycotina</taxon>
        <taxon>Mucoromycetes</taxon>
        <taxon>Mucorales</taxon>
        <taxon>Mucorineae</taxon>
        <taxon>Rhizopodaceae</taxon>
        <taxon>Rhizopus</taxon>
    </lineage>
</organism>
<comment type="caution">
    <text evidence="1">The sequence shown here is derived from an EMBL/GenBank/DDBJ whole genome shotgun (WGS) entry which is preliminary data.</text>
</comment>
<reference evidence="1 2" key="1">
    <citation type="journal article" date="2018" name="G3 (Bethesda)">
        <title>Phylogenetic and Phylogenomic Definition of Rhizopus Species.</title>
        <authorList>
            <person name="Gryganskyi A.P."/>
            <person name="Golan J."/>
            <person name="Dolatabadi S."/>
            <person name="Mondo S."/>
            <person name="Robb S."/>
            <person name="Idnurm A."/>
            <person name="Muszewska A."/>
            <person name="Steczkiewicz K."/>
            <person name="Masonjones S."/>
            <person name="Liao H.L."/>
            <person name="Gajdeczka M.T."/>
            <person name="Anike F."/>
            <person name="Vuek A."/>
            <person name="Anishchenko I.M."/>
            <person name="Voigt K."/>
            <person name="de Hoog G.S."/>
            <person name="Smith M.E."/>
            <person name="Heitman J."/>
            <person name="Vilgalys R."/>
            <person name="Stajich J.E."/>
        </authorList>
    </citation>
    <scope>NUCLEOTIDE SEQUENCE [LARGE SCALE GENOMIC DNA]</scope>
    <source>
        <strain evidence="1 2">LSU 92-RS-03</strain>
    </source>
</reference>
<evidence type="ECO:0000313" key="1">
    <source>
        <dbReference type="EMBL" id="RCH79407.1"/>
    </source>
</evidence>
<dbReference type="EMBL" id="PJQM01006605">
    <property type="protein sequence ID" value="RCH79407.1"/>
    <property type="molecule type" value="Genomic_DNA"/>
</dbReference>
<proteinExistence type="predicted"/>
<dbReference type="Proteomes" id="UP000253551">
    <property type="component" value="Unassembled WGS sequence"/>
</dbReference>
<keyword evidence="2" id="KW-1185">Reference proteome</keyword>
<gene>
    <name evidence="1" type="ORF">CU098_007887</name>
</gene>
<sequence>LTGDTPDMIIYYDRYELGVVEVGKVSYVMKSIPLSLSKHCSVKQLTIEGMTMSGMSSFELEKLTVFWNLGLSINFFQLTNPNDYVYMKNPIHAKESIKKKR</sequence>
<dbReference type="OrthoDB" id="10627181at2759"/>
<evidence type="ECO:0000313" key="2">
    <source>
        <dbReference type="Proteomes" id="UP000253551"/>
    </source>
</evidence>
<accession>A0A367INZ4</accession>
<dbReference type="AlphaFoldDB" id="A0A367INZ4"/>
<name>A0A367INZ4_RHIST</name>